<evidence type="ECO:0000256" key="10">
    <source>
        <dbReference type="ARBA" id="ARBA00022968"/>
    </source>
</evidence>
<dbReference type="SUPFAM" id="SSF56112">
    <property type="entry name" value="Protein kinase-like (PK-like)"/>
    <property type="match status" value="1"/>
</dbReference>
<dbReference type="Gene3D" id="1.10.510.10">
    <property type="entry name" value="Transferase(Phosphotransferase) domain 1"/>
    <property type="match status" value="1"/>
</dbReference>
<evidence type="ECO:0000256" key="9">
    <source>
        <dbReference type="ARBA" id="ARBA00022840"/>
    </source>
</evidence>
<keyword evidence="7" id="KW-0418">Kinase</keyword>
<gene>
    <name evidence="18" type="ORF">SNE40_007990</name>
</gene>
<comment type="caution">
    <text evidence="18">The sequence shown here is derived from an EMBL/GenBank/DDBJ whole genome shotgun (WGS) entry which is preliminary data.</text>
</comment>
<dbReference type="AlphaFoldDB" id="A0AAN8K091"/>
<evidence type="ECO:0000256" key="14">
    <source>
        <dbReference type="ARBA" id="ARBA00029343"/>
    </source>
</evidence>
<organism evidence="18 19">
    <name type="scientific">Patella caerulea</name>
    <name type="common">Rayed Mediterranean limpet</name>
    <dbReference type="NCBI Taxonomy" id="87958"/>
    <lineage>
        <taxon>Eukaryota</taxon>
        <taxon>Metazoa</taxon>
        <taxon>Spiralia</taxon>
        <taxon>Lophotrochozoa</taxon>
        <taxon>Mollusca</taxon>
        <taxon>Gastropoda</taxon>
        <taxon>Patellogastropoda</taxon>
        <taxon>Patelloidea</taxon>
        <taxon>Patellidae</taxon>
        <taxon>Patella</taxon>
    </lineage>
</organism>
<accession>A0AAN8K091</accession>
<keyword evidence="10" id="KW-0735">Signal-anchor</keyword>
<evidence type="ECO:0000256" key="7">
    <source>
        <dbReference type="ARBA" id="ARBA00022777"/>
    </source>
</evidence>
<sequence>MDECHQWLNCQEIDTELVVNEQIGEGAVKNVYRGQWKGNTIVINKLKNPNFRDDFQDGLTNLMNFQPDTHVVQLIGYCWDSDLFITEYHELKSADRIEEIFYKNQHLDNLQKRFEICLKYIEIINFLHTGLNETRVMCDSNEPHKALSQLLVRDDLSLILNDADALPQVNRGKNELIKCGHKELTGDYVAPEQLWPFDSTFSDSHMPGYDEKTDIWKIPDVCKVLFNERPGSTGLLLKLFDINIRCKNENPLERPTAQEVYLVYQKVYNNIFNINHIE</sequence>
<dbReference type="GO" id="GO:0019200">
    <property type="term" value="F:carbohydrate kinase activity"/>
    <property type="evidence" value="ECO:0007669"/>
    <property type="project" value="InterPro"/>
</dbReference>
<evidence type="ECO:0000259" key="17">
    <source>
        <dbReference type="PROSITE" id="PS50011"/>
    </source>
</evidence>
<keyword evidence="6" id="KW-0547">Nucleotide-binding</keyword>
<dbReference type="EMBL" id="JAZGQO010000006">
    <property type="protein sequence ID" value="KAK6185844.1"/>
    <property type="molecule type" value="Genomic_DNA"/>
</dbReference>
<dbReference type="PANTHER" id="PTHR22618">
    <property type="entry name" value="PROTEIN O-MANNOSE KINASE"/>
    <property type="match status" value="1"/>
</dbReference>
<dbReference type="GO" id="GO:0006493">
    <property type="term" value="P:protein O-linked glycosylation"/>
    <property type="evidence" value="ECO:0007669"/>
    <property type="project" value="InterPro"/>
</dbReference>
<dbReference type="GO" id="GO:0005789">
    <property type="term" value="C:endoplasmic reticulum membrane"/>
    <property type="evidence" value="ECO:0007669"/>
    <property type="project" value="UniProtKB-SubCell"/>
</dbReference>
<dbReference type="GO" id="GO:0005524">
    <property type="term" value="F:ATP binding"/>
    <property type="evidence" value="ECO:0007669"/>
    <property type="project" value="UniProtKB-KW"/>
</dbReference>
<dbReference type="InterPro" id="IPR001245">
    <property type="entry name" value="Ser-Thr/Tyr_kinase_cat_dom"/>
</dbReference>
<dbReference type="PROSITE" id="PS50011">
    <property type="entry name" value="PROTEIN_KINASE_DOM"/>
    <property type="match status" value="1"/>
</dbReference>
<evidence type="ECO:0000256" key="2">
    <source>
        <dbReference type="ARBA" id="ARBA00011932"/>
    </source>
</evidence>
<evidence type="ECO:0000256" key="1">
    <source>
        <dbReference type="ARBA" id="ARBA00004648"/>
    </source>
</evidence>
<evidence type="ECO:0000256" key="3">
    <source>
        <dbReference type="ARBA" id="ARBA00015906"/>
    </source>
</evidence>
<dbReference type="PANTHER" id="PTHR22618:SF2">
    <property type="entry name" value="PROTEIN O-MANNOSE KINASE"/>
    <property type="match status" value="1"/>
</dbReference>
<feature type="domain" description="Protein kinase" evidence="17">
    <location>
        <begin position="17"/>
        <end position="278"/>
    </location>
</feature>
<comment type="subcellular location">
    <subcellularLocation>
        <location evidence="1">Endoplasmic reticulum membrane</location>
        <topology evidence="1">Single-pass type II membrane protein</topology>
    </subcellularLocation>
</comment>
<keyword evidence="11" id="KW-1133">Transmembrane helix</keyword>
<dbReference type="FunFam" id="1.10.510.10:FF:000464">
    <property type="entry name" value="Protein O-mannose kinase"/>
    <property type="match status" value="1"/>
</dbReference>
<evidence type="ECO:0000256" key="4">
    <source>
        <dbReference type="ARBA" id="ARBA00022679"/>
    </source>
</evidence>
<comment type="function">
    <text evidence="13">Protein O-mannose kinase that specifically mediates phosphorylation at the 6-position of an O-mannose of the trisaccharide (N-acetylgalactosamine (GalNAc)-beta-1,3-N-acetylglucosamine (GlcNAc)-beta-1,4-mannose) to generate phosphorylated O-mannosyl trisaccharide (N-acetylgalactosamine-beta-1,3-N-acetylglucosamine-beta-1,4-(phosphate-6-)mannose). Phosphorylated O-mannosyl trisaccharide is a carbohydrate structure present in alpha-dystroglycan (DAG1), which is required for binding laminin G-like domain-containing extracellular proteins with high affinity. Only shows kinase activity when the GalNAc-beta-3-GlcNAc-beta-terminus is linked to the 4-position of O-mannose, suggesting that this disaccharide serves as the substrate recognition motif.</text>
</comment>
<keyword evidence="12" id="KW-0472">Membrane</keyword>
<keyword evidence="8" id="KW-0256">Endoplasmic reticulum</keyword>
<reference evidence="18 19" key="1">
    <citation type="submission" date="2024-01" db="EMBL/GenBank/DDBJ databases">
        <title>The genome of the rayed Mediterranean limpet Patella caerulea (Linnaeus, 1758).</title>
        <authorList>
            <person name="Anh-Thu Weber A."/>
            <person name="Halstead-Nussloch G."/>
        </authorList>
    </citation>
    <scope>NUCLEOTIDE SEQUENCE [LARGE SCALE GENOMIC DNA]</scope>
    <source>
        <strain evidence="18">AATW-2023a</strain>
        <tissue evidence="18">Whole specimen</tissue>
    </source>
</reference>
<protein>
    <recommendedName>
        <fullName evidence="3">Protein O-mannose kinase</fullName>
        <ecNumber evidence="2">2.7.1.183</ecNumber>
    </recommendedName>
    <alternativeName>
        <fullName evidence="16">Protein kinase-like protein SgK196</fullName>
    </alternativeName>
    <alternativeName>
        <fullName evidence="15">Sugen kinase 196</fullName>
    </alternativeName>
</protein>
<evidence type="ECO:0000313" key="18">
    <source>
        <dbReference type="EMBL" id="KAK6185844.1"/>
    </source>
</evidence>
<dbReference type="GO" id="GO:0004672">
    <property type="term" value="F:protein kinase activity"/>
    <property type="evidence" value="ECO:0007669"/>
    <property type="project" value="InterPro"/>
</dbReference>
<keyword evidence="5" id="KW-0812">Transmembrane</keyword>
<evidence type="ECO:0000256" key="16">
    <source>
        <dbReference type="ARBA" id="ARBA00030430"/>
    </source>
</evidence>
<dbReference type="Pfam" id="PF07714">
    <property type="entry name" value="PK_Tyr_Ser-Thr"/>
    <property type="match status" value="1"/>
</dbReference>
<proteinExistence type="predicted"/>
<evidence type="ECO:0000256" key="5">
    <source>
        <dbReference type="ARBA" id="ARBA00022692"/>
    </source>
</evidence>
<keyword evidence="4" id="KW-0808">Transferase</keyword>
<evidence type="ECO:0000256" key="13">
    <source>
        <dbReference type="ARBA" id="ARBA00025665"/>
    </source>
</evidence>
<dbReference type="InterPro" id="IPR039318">
    <property type="entry name" value="POMK"/>
</dbReference>
<evidence type="ECO:0000256" key="12">
    <source>
        <dbReference type="ARBA" id="ARBA00023136"/>
    </source>
</evidence>
<evidence type="ECO:0000256" key="15">
    <source>
        <dbReference type="ARBA" id="ARBA00030304"/>
    </source>
</evidence>
<evidence type="ECO:0000313" key="19">
    <source>
        <dbReference type="Proteomes" id="UP001347796"/>
    </source>
</evidence>
<keyword evidence="9" id="KW-0067">ATP-binding</keyword>
<dbReference type="InterPro" id="IPR011009">
    <property type="entry name" value="Kinase-like_dom_sf"/>
</dbReference>
<comment type="catalytic activity">
    <reaction evidence="14">
        <text>3-O-[beta-D-GalNAc-(1-&gt;3)-beta-D-GlcNAc-(1-&gt;4)-alpha-D-Man]-L-Thr-[protein] + ATP = 3-O-[beta-D-GalNAc-(1-&gt;3)-beta-D-GlcNAc-(1-&gt;4)-(O-6-P-alpha-D-Man)]-Thr-[protein] + ADP + H(+)</text>
        <dbReference type="Rhea" id="RHEA:52616"/>
        <dbReference type="Rhea" id="RHEA-COMP:13308"/>
        <dbReference type="Rhea" id="RHEA-COMP:13309"/>
        <dbReference type="ChEBI" id="CHEBI:15378"/>
        <dbReference type="ChEBI" id="CHEBI:30616"/>
        <dbReference type="ChEBI" id="CHEBI:136709"/>
        <dbReference type="ChEBI" id="CHEBI:136710"/>
        <dbReference type="ChEBI" id="CHEBI:456216"/>
        <dbReference type="EC" id="2.7.1.183"/>
    </reaction>
</comment>
<dbReference type="EC" id="2.7.1.183" evidence="2"/>
<evidence type="ECO:0000256" key="11">
    <source>
        <dbReference type="ARBA" id="ARBA00022989"/>
    </source>
</evidence>
<evidence type="ECO:0000256" key="8">
    <source>
        <dbReference type="ARBA" id="ARBA00022824"/>
    </source>
</evidence>
<dbReference type="Proteomes" id="UP001347796">
    <property type="component" value="Unassembled WGS sequence"/>
</dbReference>
<keyword evidence="19" id="KW-1185">Reference proteome</keyword>
<name>A0AAN8K091_PATCE</name>
<dbReference type="InterPro" id="IPR000719">
    <property type="entry name" value="Prot_kinase_dom"/>
</dbReference>
<evidence type="ECO:0000256" key="6">
    <source>
        <dbReference type="ARBA" id="ARBA00022741"/>
    </source>
</evidence>